<evidence type="ECO:0000313" key="10">
    <source>
        <dbReference type="Proteomes" id="UP000695562"/>
    </source>
</evidence>
<evidence type="ECO:0000259" key="6">
    <source>
        <dbReference type="Pfam" id="PF23034"/>
    </source>
</evidence>
<feature type="domain" description="DUF7035" evidence="6">
    <location>
        <begin position="630"/>
        <end position="749"/>
    </location>
</feature>
<dbReference type="Pfam" id="PF25820">
    <property type="entry name" value="DUF7949"/>
    <property type="match status" value="1"/>
</dbReference>
<dbReference type="InterPro" id="IPR057709">
    <property type="entry name" value="DUF7949"/>
</dbReference>
<feature type="domain" description="DUF7034" evidence="5">
    <location>
        <begin position="758"/>
        <end position="881"/>
    </location>
</feature>
<dbReference type="EMBL" id="AJWJ01000476">
    <property type="protein sequence ID" value="KAF2070553.1"/>
    <property type="molecule type" value="Genomic_DNA"/>
</dbReference>
<evidence type="ECO:0000259" key="8">
    <source>
        <dbReference type="Pfam" id="PF25820"/>
    </source>
</evidence>
<evidence type="ECO:0000256" key="1">
    <source>
        <dbReference type="SAM" id="MobiDB-lite"/>
    </source>
</evidence>
<dbReference type="InterPro" id="IPR055462">
    <property type="entry name" value="DUF7034"/>
</dbReference>
<dbReference type="InterPro" id="IPR054484">
    <property type="entry name" value="ComC_SSD"/>
</dbReference>
<evidence type="ECO:0000313" key="9">
    <source>
        <dbReference type="EMBL" id="KAF2070553.1"/>
    </source>
</evidence>
<keyword evidence="2" id="KW-1133">Transmembrane helix</keyword>
<dbReference type="InterPro" id="IPR055463">
    <property type="entry name" value="DUF7035"/>
</dbReference>
<name>A0A8J4PNS2_9MYCE</name>
<keyword evidence="3" id="KW-0732">Signal</keyword>
<dbReference type="PANTHER" id="PTHR31378">
    <property type="entry name" value="EGF-LIKE DOMAIN-CONTAINING PROTEIN-RELATED-RELATED"/>
    <property type="match status" value="1"/>
</dbReference>
<gene>
    <name evidence="9" type="ORF">CYY_008128</name>
</gene>
<accession>A0A8J4PNS2</accession>
<keyword evidence="10" id="KW-1185">Reference proteome</keyword>
<dbReference type="Pfam" id="PF23034">
    <property type="entry name" value="DUF7035"/>
    <property type="match status" value="1"/>
</dbReference>
<dbReference type="Pfam" id="PF24893">
    <property type="entry name" value="DUF7743"/>
    <property type="match status" value="1"/>
</dbReference>
<proteinExistence type="predicted"/>
<feature type="domain" description="DUF7743" evidence="7">
    <location>
        <begin position="400"/>
        <end position="494"/>
    </location>
</feature>
<evidence type="ECO:0000259" key="5">
    <source>
        <dbReference type="Pfam" id="PF23033"/>
    </source>
</evidence>
<comment type="caution">
    <text evidence="9">The sequence shown here is derived from an EMBL/GenBank/DDBJ whole genome shotgun (WGS) entry which is preliminary data.</text>
</comment>
<feature type="domain" description="ComC supersandwich" evidence="4">
    <location>
        <begin position="1078"/>
        <end position="1281"/>
    </location>
</feature>
<sequence>MKQINILVAQVILLLLVVPLVSSLNGVSKPIPNRVYDFYADVNGNCSFEYYIYIYEIYGDAALFTANYLQKTYVTTIKDSGMTITVNTKFTCSVMPIPIINSYGFRDLKRLKTPYEYYFKIENKAKDILGPLAFSLSSNLWYMDSNHHFVDRKTYVVYLYPPMITANLTFDMKITFPDGKVKTLPVNAVYDSESFQHSITHYPNADTTSNMFTIAFNMIGNSPIFIKGQNDPPKENLLMNRPVYGSLRNSTSRAVFLWKPNNPIFHFDAYWKGEYSLATIDFKLQAPTLPSSVISFEGTEEIIFEGFNPLVSNFSFRNNYYSVQLYNEILYEVGAGNLRNSFTPSSPYYLQDGAYGIVDGKIYSHTININLISSQYFTNSQIRVYFFSTLRICQVSPSLVDLSKPSLVGLQVIYLPLGFNRYFIVRAQINDDISGFRMMSYQTKYGPNVPFMSSKDLVEGNLLQGAYEIVYNEPSFYASYIYIEDYASNTDAFGIELGITNETKLIKLSNPDQFNTNIQNLEFTYANWSHNDIDVGLVAYSTNFTFNVTNAYKFACPVMTLIHYDNYPTTNYYGLWSETLQLFEIVVTVPLRTFTGVVDFTLNYGGIQTNSTFLNTMFPSSELRVFSEDADMFGPEIQNLVQIPGPTATVMVGGGDISIGWDLVISDRLNGVKSGNITIISEGDLTEYNFLVSDNPVVSLRIPIKEKCFSQTFSFKSVYFIDKGGYVSNMTNMFINYVDYKFQRIVVTCPPSTDISSPVLTNFTIPTVHRQVNVGAYDRTVTFSFIIEDNGDGVKIDKRPYLYLTSTNEIVKTQVLANPKIMGNQYIYNGEIQLPYGFGYPNKILISLYGLVDNAGNFAGFTSLDLDRGGFPFSLDTTFSTENPVIESTSDITTAGGKLLIMGKAFGRNITNVSVIIRYDDNVATQFTPSFCSNTVLIIDNVKPPTQRTFAIRVKKGTIVSVAFDVTPKPAIVYPGSYSSSSSFDSTSPSSQETPSSSSSSKETPTPTKPVHTCSSNCGSPSQGYCSPTGCICYSPWIGIDCKSKTIIIPTPSFNNTIPSTNVSVPTDNSEKSILTGLISIVELQELDTSNQLVYKYPFTQWIWSNISRESESIKYLYSTNITNQLDQSITNISVSIQYFDKEENITFAGELLNMNPYSIKYSINITSYTFTHSLNHLQLIMKVVLESQQDQGCSAFESGNTTVSNSEYVKLQLDNHSLYGRFIKRGVIDGRIASVTNQVLPNYNNNNGESNQFNNIQSYISIGIRSYSRLVQLDPDFSVLLDQSPAASDSDNSVCSSKPKSKLSGAQIAGIVIGAIALTAIVTISVVYYLYKKKKAMRFNKNVVNKLKNMN</sequence>
<feature type="domain" description="DUF7949" evidence="8">
    <location>
        <begin position="1014"/>
        <end position="1046"/>
    </location>
</feature>
<evidence type="ECO:0000256" key="3">
    <source>
        <dbReference type="SAM" id="SignalP"/>
    </source>
</evidence>
<feature type="transmembrane region" description="Helical" evidence="2">
    <location>
        <begin position="1309"/>
        <end position="1332"/>
    </location>
</feature>
<evidence type="ECO:0008006" key="11">
    <source>
        <dbReference type="Google" id="ProtNLM"/>
    </source>
</evidence>
<evidence type="ECO:0000256" key="2">
    <source>
        <dbReference type="SAM" id="Phobius"/>
    </source>
</evidence>
<reference evidence="9" key="1">
    <citation type="submission" date="2020-01" db="EMBL/GenBank/DDBJ databases">
        <title>Development of genomics and gene disruption for Polysphondylium violaceum indicates a role for the polyketide synthase stlB in stalk morphogenesis.</title>
        <authorList>
            <person name="Narita B."/>
            <person name="Kawabe Y."/>
            <person name="Kin K."/>
            <person name="Saito T."/>
            <person name="Gibbs R."/>
            <person name="Kuspa A."/>
            <person name="Muzny D."/>
            <person name="Queller D."/>
            <person name="Richards S."/>
            <person name="Strassman J."/>
            <person name="Sucgang R."/>
            <person name="Worley K."/>
            <person name="Schaap P."/>
        </authorList>
    </citation>
    <scope>NUCLEOTIDE SEQUENCE</scope>
    <source>
        <strain evidence="9">QSvi11</strain>
    </source>
</reference>
<evidence type="ECO:0000259" key="4">
    <source>
        <dbReference type="Pfam" id="PF22933"/>
    </source>
</evidence>
<dbReference type="Pfam" id="PF23033">
    <property type="entry name" value="DUF7034"/>
    <property type="match status" value="1"/>
</dbReference>
<feature type="compositionally biased region" description="Low complexity" evidence="1">
    <location>
        <begin position="979"/>
        <end position="1010"/>
    </location>
</feature>
<dbReference type="Proteomes" id="UP000695562">
    <property type="component" value="Unassembled WGS sequence"/>
</dbReference>
<feature type="signal peptide" evidence="3">
    <location>
        <begin position="1"/>
        <end position="23"/>
    </location>
</feature>
<protein>
    <recommendedName>
        <fullName evidence="11">EGF-like domain-containing protein</fullName>
    </recommendedName>
</protein>
<dbReference type="InterPro" id="IPR056645">
    <property type="entry name" value="DUF7743"/>
</dbReference>
<evidence type="ECO:0000259" key="7">
    <source>
        <dbReference type="Pfam" id="PF24893"/>
    </source>
</evidence>
<dbReference type="Pfam" id="PF22933">
    <property type="entry name" value="ComC_SSD"/>
    <property type="match status" value="1"/>
</dbReference>
<feature type="region of interest" description="Disordered" evidence="1">
    <location>
        <begin position="979"/>
        <end position="1013"/>
    </location>
</feature>
<keyword evidence="2" id="KW-0472">Membrane</keyword>
<organism evidence="9 10">
    <name type="scientific">Polysphondylium violaceum</name>
    <dbReference type="NCBI Taxonomy" id="133409"/>
    <lineage>
        <taxon>Eukaryota</taxon>
        <taxon>Amoebozoa</taxon>
        <taxon>Evosea</taxon>
        <taxon>Eumycetozoa</taxon>
        <taxon>Dictyostelia</taxon>
        <taxon>Dictyosteliales</taxon>
        <taxon>Dictyosteliaceae</taxon>
        <taxon>Polysphondylium</taxon>
    </lineage>
</organism>
<feature type="chain" id="PRO_5035256681" description="EGF-like domain-containing protein" evidence="3">
    <location>
        <begin position="24"/>
        <end position="1352"/>
    </location>
</feature>
<dbReference type="PANTHER" id="PTHR31378:SF17">
    <property type="match status" value="1"/>
</dbReference>
<keyword evidence="2" id="KW-0812">Transmembrane</keyword>